<name>A0A2K1J6K3_PHYPA</name>
<dbReference type="InParanoid" id="A0A2K1J6K3"/>
<evidence type="ECO:0000313" key="2">
    <source>
        <dbReference type="EnsemblPlants" id="PAC:32984141.CDS.1"/>
    </source>
</evidence>
<organism evidence="1">
    <name type="scientific">Physcomitrium patens</name>
    <name type="common">Spreading-leaved earth moss</name>
    <name type="synonym">Physcomitrella patens</name>
    <dbReference type="NCBI Taxonomy" id="3218"/>
    <lineage>
        <taxon>Eukaryota</taxon>
        <taxon>Viridiplantae</taxon>
        <taxon>Streptophyta</taxon>
        <taxon>Embryophyta</taxon>
        <taxon>Bryophyta</taxon>
        <taxon>Bryophytina</taxon>
        <taxon>Bryopsida</taxon>
        <taxon>Funariidae</taxon>
        <taxon>Funariales</taxon>
        <taxon>Funariaceae</taxon>
        <taxon>Physcomitrium</taxon>
    </lineage>
</organism>
<reference evidence="2" key="3">
    <citation type="submission" date="2020-12" db="UniProtKB">
        <authorList>
            <consortium name="EnsemblPlants"/>
        </authorList>
    </citation>
    <scope>IDENTIFICATION</scope>
</reference>
<dbReference type="Gramene" id="Pp3c16_657V3.1">
    <property type="protein sequence ID" value="PAC:32984141.CDS.1"/>
    <property type="gene ID" value="Pp3c16_657"/>
</dbReference>
<reference evidence="1 3" key="1">
    <citation type="journal article" date="2008" name="Science">
        <title>The Physcomitrella genome reveals evolutionary insights into the conquest of land by plants.</title>
        <authorList>
            <person name="Rensing S."/>
            <person name="Lang D."/>
            <person name="Zimmer A."/>
            <person name="Terry A."/>
            <person name="Salamov A."/>
            <person name="Shapiro H."/>
            <person name="Nishiyama T."/>
            <person name="Perroud P.-F."/>
            <person name="Lindquist E."/>
            <person name="Kamisugi Y."/>
            <person name="Tanahashi T."/>
            <person name="Sakakibara K."/>
            <person name="Fujita T."/>
            <person name="Oishi K."/>
            <person name="Shin-I T."/>
            <person name="Kuroki Y."/>
            <person name="Toyoda A."/>
            <person name="Suzuki Y."/>
            <person name="Hashimoto A."/>
            <person name="Yamaguchi K."/>
            <person name="Sugano A."/>
            <person name="Kohara Y."/>
            <person name="Fujiyama A."/>
            <person name="Anterola A."/>
            <person name="Aoki S."/>
            <person name="Ashton N."/>
            <person name="Barbazuk W.B."/>
            <person name="Barker E."/>
            <person name="Bennetzen J."/>
            <person name="Bezanilla M."/>
            <person name="Blankenship R."/>
            <person name="Cho S.H."/>
            <person name="Dutcher S."/>
            <person name="Estelle M."/>
            <person name="Fawcett J.A."/>
            <person name="Gundlach H."/>
            <person name="Hanada K."/>
            <person name="Heyl A."/>
            <person name="Hicks K.A."/>
            <person name="Hugh J."/>
            <person name="Lohr M."/>
            <person name="Mayer K."/>
            <person name="Melkozernov A."/>
            <person name="Murata T."/>
            <person name="Nelson D."/>
            <person name="Pils B."/>
            <person name="Prigge M."/>
            <person name="Reiss B."/>
            <person name="Renner T."/>
            <person name="Rombauts S."/>
            <person name="Rushton P."/>
            <person name="Sanderfoot A."/>
            <person name="Schween G."/>
            <person name="Shiu S.-H."/>
            <person name="Stueber K."/>
            <person name="Theodoulou F.L."/>
            <person name="Tu H."/>
            <person name="Van de Peer Y."/>
            <person name="Verrier P.J."/>
            <person name="Waters E."/>
            <person name="Wood A."/>
            <person name="Yang L."/>
            <person name="Cove D."/>
            <person name="Cuming A."/>
            <person name="Hasebe M."/>
            <person name="Lucas S."/>
            <person name="Mishler D.B."/>
            <person name="Reski R."/>
            <person name="Grigoriev I."/>
            <person name="Quatrano R.S."/>
            <person name="Boore J.L."/>
        </authorList>
    </citation>
    <scope>NUCLEOTIDE SEQUENCE [LARGE SCALE GENOMIC DNA]</scope>
    <source>
        <strain evidence="2 3">cv. Gransden 2004</strain>
    </source>
</reference>
<protein>
    <submittedName>
        <fullName evidence="1 2">Uncharacterized protein</fullName>
    </submittedName>
</protein>
<accession>A0A2K1J6K3</accession>
<proteinExistence type="predicted"/>
<dbReference type="EMBL" id="ABEU02000016">
    <property type="protein sequence ID" value="PNR37163.1"/>
    <property type="molecule type" value="Genomic_DNA"/>
</dbReference>
<sequence>MDGEQRQTHVVQVNFSQKMKLYDHCCSNSTTKSLLRGTKECRFPNKTNGRENWPHYRACGYNHFLCEGPESSNSSLCCFLPEHATHTVHMSATLVRPLSSQSEF</sequence>
<keyword evidence="3" id="KW-1185">Reference proteome</keyword>
<dbReference type="Proteomes" id="UP000006727">
    <property type="component" value="Chromosome 16"/>
</dbReference>
<evidence type="ECO:0000313" key="3">
    <source>
        <dbReference type="Proteomes" id="UP000006727"/>
    </source>
</evidence>
<dbReference type="EnsemblPlants" id="Pp3c16_657V3.1">
    <property type="protein sequence ID" value="PAC:32984141.CDS.1"/>
    <property type="gene ID" value="Pp3c16_657"/>
</dbReference>
<evidence type="ECO:0000313" key="1">
    <source>
        <dbReference type="EMBL" id="PNR37163.1"/>
    </source>
</evidence>
<gene>
    <name evidence="1" type="ORF">PHYPA_020270</name>
</gene>
<dbReference type="AlphaFoldDB" id="A0A2K1J6K3"/>
<reference evidence="1 3" key="2">
    <citation type="journal article" date="2018" name="Plant J.">
        <title>The Physcomitrella patens chromosome-scale assembly reveals moss genome structure and evolution.</title>
        <authorList>
            <person name="Lang D."/>
            <person name="Ullrich K.K."/>
            <person name="Murat F."/>
            <person name="Fuchs J."/>
            <person name="Jenkins J."/>
            <person name="Haas F.B."/>
            <person name="Piednoel M."/>
            <person name="Gundlach H."/>
            <person name="Van Bel M."/>
            <person name="Meyberg R."/>
            <person name="Vives C."/>
            <person name="Morata J."/>
            <person name="Symeonidi A."/>
            <person name="Hiss M."/>
            <person name="Muchero W."/>
            <person name="Kamisugi Y."/>
            <person name="Saleh O."/>
            <person name="Blanc G."/>
            <person name="Decker E.L."/>
            <person name="van Gessel N."/>
            <person name="Grimwood J."/>
            <person name="Hayes R.D."/>
            <person name="Graham S.W."/>
            <person name="Gunter L.E."/>
            <person name="McDaniel S.F."/>
            <person name="Hoernstein S.N.W."/>
            <person name="Larsson A."/>
            <person name="Li F.W."/>
            <person name="Perroud P.F."/>
            <person name="Phillips J."/>
            <person name="Ranjan P."/>
            <person name="Rokshar D.S."/>
            <person name="Rothfels C.J."/>
            <person name="Schneider L."/>
            <person name="Shu S."/>
            <person name="Stevenson D.W."/>
            <person name="Thummler F."/>
            <person name="Tillich M."/>
            <person name="Villarreal Aguilar J.C."/>
            <person name="Widiez T."/>
            <person name="Wong G.K."/>
            <person name="Wymore A."/>
            <person name="Zhang Y."/>
            <person name="Zimmer A.D."/>
            <person name="Quatrano R.S."/>
            <person name="Mayer K.F.X."/>
            <person name="Goodstein D."/>
            <person name="Casacuberta J.M."/>
            <person name="Vandepoele K."/>
            <person name="Reski R."/>
            <person name="Cuming A.C."/>
            <person name="Tuskan G.A."/>
            <person name="Maumus F."/>
            <person name="Salse J."/>
            <person name="Schmutz J."/>
            <person name="Rensing S.A."/>
        </authorList>
    </citation>
    <scope>NUCLEOTIDE SEQUENCE [LARGE SCALE GENOMIC DNA]</scope>
    <source>
        <strain evidence="2 3">cv. Gransden 2004</strain>
    </source>
</reference>